<gene>
    <name evidence="1" type="ORF">IscW_ISCW024811</name>
</gene>
<evidence type="ECO:0000313" key="3">
    <source>
        <dbReference type="Proteomes" id="UP000001555"/>
    </source>
</evidence>
<dbReference type="VEuPathDB" id="VectorBase:ISCI024811"/>
<dbReference type="EnsemblMetazoa" id="ISCW024811-RA">
    <property type="protein sequence ID" value="ISCW024811-PA"/>
    <property type="gene ID" value="ISCW024811"/>
</dbReference>
<dbReference type="EMBL" id="ABJB010604494">
    <property type="status" value="NOT_ANNOTATED_CDS"/>
    <property type="molecule type" value="Genomic_DNA"/>
</dbReference>
<evidence type="ECO:0000313" key="1">
    <source>
        <dbReference type="EMBL" id="EEC15881.1"/>
    </source>
</evidence>
<name>B7QAK9_IXOSC</name>
<dbReference type="HOGENOM" id="CLU_1478607_0_0_1"/>
<proteinExistence type="predicted"/>
<keyword evidence="3" id="KW-1185">Reference proteome</keyword>
<reference evidence="1 3" key="1">
    <citation type="submission" date="2008-03" db="EMBL/GenBank/DDBJ databases">
        <title>Annotation of Ixodes scapularis.</title>
        <authorList>
            <consortium name="Ixodes scapularis Genome Project Consortium"/>
            <person name="Caler E."/>
            <person name="Hannick L.I."/>
            <person name="Bidwell S."/>
            <person name="Joardar V."/>
            <person name="Thiagarajan M."/>
            <person name="Amedeo P."/>
            <person name="Galinsky K.J."/>
            <person name="Schobel S."/>
            <person name="Inman J."/>
            <person name="Hostetler J."/>
            <person name="Miller J."/>
            <person name="Hammond M."/>
            <person name="Megy K."/>
            <person name="Lawson D."/>
            <person name="Kodira C."/>
            <person name="Sutton G."/>
            <person name="Meyer J."/>
            <person name="Hill C.A."/>
            <person name="Birren B."/>
            <person name="Nene V."/>
            <person name="Collins F."/>
            <person name="Alarcon-Chaidez F."/>
            <person name="Wikel S."/>
            <person name="Strausberg R."/>
        </authorList>
    </citation>
    <scope>NUCLEOTIDE SEQUENCE [LARGE SCALE GENOMIC DNA]</scope>
    <source>
        <strain evidence="3">Wikel</strain>
        <strain evidence="1">Wikel colony</strain>
    </source>
</reference>
<dbReference type="PaxDb" id="6945-B7QAK9"/>
<feature type="non-terminal residue" evidence="1">
    <location>
        <position position="1"/>
    </location>
</feature>
<dbReference type="VEuPathDB" id="VectorBase:ISCP_036462"/>
<protein>
    <submittedName>
        <fullName evidence="1 2">Secreted protein, putative</fullName>
    </submittedName>
</protein>
<dbReference type="VEuPathDB" id="VectorBase:ISCW024811"/>
<dbReference type="Proteomes" id="UP000001555">
    <property type="component" value="Unassembled WGS sequence"/>
</dbReference>
<dbReference type="OrthoDB" id="6487513at2759"/>
<dbReference type="EMBL" id="DS895686">
    <property type="protein sequence ID" value="EEC15881.1"/>
    <property type="molecule type" value="Genomic_DNA"/>
</dbReference>
<reference evidence="2" key="2">
    <citation type="submission" date="2020-05" db="UniProtKB">
        <authorList>
            <consortium name="EnsemblMetazoa"/>
        </authorList>
    </citation>
    <scope>IDENTIFICATION</scope>
    <source>
        <strain evidence="2">wikel</strain>
    </source>
</reference>
<accession>B7QAK9</accession>
<dbReference type="AlphaFoldDB" id="B7QAK9"/>
<organism>
    <name type="scientific">Ixodes scapularis</name>
    <name type="common">Black-legged tick</name>
    <name type="synonym">Deer tick</name>
    <dbReference type="NCBI Taxonomy" id="6945"/>
    <lineage>
        <taxon>Eukaryota</taxon>
        <taxon>Metazoa</taxon>
        <taxon>Ecdysozoa</taxon>
        <taxon>Arthropoda</taxon>
        <taxon>Chelicerata</taxon>
        <taxon>Arachnida</taxon>
        <taxon>Acari</taxon>
        <taxon>Parasitiformes</taxon>
        <taxon>Ixodida</taxon>
        <taxon>Ixodoidea</taxon>
        <taxon>Ixodidae</taxon>
        <taxon>Ixodinae</taxon>
        <taxon>Ixodes</taxon>
    </lineage>
</organism>
<evidence type="ECO:0000313" key="2">
    <source>
        <dbReference type="EnsemblMetazoa" id="ISCW024811-PA"/>
    </source>
</evidence>
<sequence length="183" mass="19666">VNILPYVLGVPFKKATTFKLPGKDFVLRADQSAKLASSHSSYSSHGAAGIDGTKWSFLQHAGNLKTPLVNVDDRKKVSYKSKRSAPSDLKIVDQAFALVHELDADGCVLRLTCEVSANPTDYGKYGERVDGFVNSMGPVSESSSVFNYAKAYRKGKSAGQDACSSDYSTCKLDLKGLAAMIDS</sequence>